<dbReference type="GO" id="GO:0033499">
    <property type="term" value="P:galactose catabolic process via UDP-galactose, Leloir pathway"/>
    <property type="evidence" value="ECO:0007669"/>
    <property type="project" value="TreeGrafter"/>
</dbReference>
<dbReference type="CDD" id="cd09019">
    <property type="entry name" value="galactose_mutarotase_like"/>
    <property type="match status" value="1"/>
</dbReference>
<dbReference type="InterPro" id="IPR014718">
    <property type="entry name" value="GH-type_carb-bd"/>
</dbReference>
<feature type="compositionally biased region" description="Basic and acidic residues" evidence="9">
    <location>
        <begin position="239"/>
        <end position="249"/>
    </location>
</feature>
<evidence type="ECO:0000313" key="10">
    <source>
        <dbReference type="EMBL" id="OIU69688.1"/>
    </source>
</evidence>
<keyword evidence="11" id="KW-1185">Reference proteome</keyword>
<evidence type="ECO:0000256" key="9">
    <source>
        <dbReference type="SAM" id="MobiDB-lite"/>
    </source>
</evidence>
<proteinExistence type="inferred from homology"/>
<sequence length="344" mass="37790">MDIRKEAFGDLNGQQVDSYTLKNDHGMEVSFITYGGAVTKILAPDRNGRLENVVLGFDTLDDYIGHTHYFGAIAGRVAGRIGNAQYSLNGETIDLTENEGRNHLHGGNEGFNCVNWHEEEVNIASDSVSVKLSYHSRDGEEGYPGNVKVYAAYTLTNEGGFLIEYSAVPDRDTPINLTSHSYFNLSGDASSPILDHTLQIEGDAYLPLNGENLPAGEIRPVEGTPFDFRQPRTILDGMGDSKETKEGYDHPFTLKKDGKIVLSHERSGRMMTIETDQPSVVLYTGNFLTGERLSGGNTAGRHKGLCLETQGYPDAVNHPHFPSVMVKAGEEYRASTSYIFSVDK</sequence>
<comment type="pathway">
    <text evidence="1 5">Carbohydrate metabolism; hexose metabolism.</text>
</comment>
<evidence type="ECO:0000256" key="5">
    <source>
        <dbReference type="PIRNR" id="PIRNR005096"/>
    </source>
</evidence>
<dbReference type="NCBIfam" id="NF008277">
    <property type="entry name" value="PRK11055.1"/>
    <property type="match status" value="1"/>
</dbReference>
<dbReference type="GO" id="GO:0030246">
    <property type="term" value="F:carbohydrate binding"/>
    <property type="evidence" value="ECO:0007669"/>
    <property type="project" value="InterPro"/>
</dbReference>
<dbReference type="GO" id="GO:0004034">
    <property type="term" value="F:aldose 1-epimerase activity"/>
    <property type="evidence" value="ECO:0007669"/>
    <property type="project" value="UniProtKB-EC"/>
</dbReference>
<dbReference type="Gene3D" id="2.70.98.10">
    <property type="match status" value="1"/>
</dbReference>
<gene>
    <name evidence="10" type="ORF">BHE18_01855</name>
</gene>
<dbReference type="RefSeq" id="WP_071619793.1">
    <property type="nucleotide sequence ID" value="NZ_MINN01000117.1"/>
</dbReference>
<dbReference type="Proteomes" id="UP000182062">
    <property type="component" value="Unassembled WGS sequence"/>
</dbReference>
<evidence type="ECO:0000256" key="4">
    <source>
        <dbReference type="ARBA" id="ARBA00023277"/>
    </source>
</evidence>
<feature type="active site" description="Proton donor" evidence="6">
    <location>
        <position position="180"/>
    </location>
</feature>
<feature type="binding site" evidence="7">
    <location>
        <position position="249"/>
    </location>
    <ligand>
        <name>beta-D-galactose</name>
        <dbReference type="ChEBI" id="CHEBI:27667"/>
    </ligand>
</feature>
<dbReference type="EC" id="5.1.3.3" evidence="5"/>
<dbReference type="GO" id="GO:0006006">
    <property type="term" value="P:glucose metabolic process"/>
    <property type="evidence" value="ECO:0007669"/>
    <property type="project" value="TreeGrafter"/>
</dbReference>
<feature type="region of interest" description="Disordered" evidence="9">
    <location>
        <begin position="216"/>
        <end position="249"/>
    </location>
</feature>
<evidence type="ECO:0000256" key="7">
    <source>
        <dbReference type="PIRSR" id="PIRSR005096-2"/>
    </source>
</evidence>
<protein>
    <recommendedName>
        <fullName evidence="5">Aldose 1-epimerase</fullName>
        <ecNumber evidence="5">5.1.3.3</ecNumber>
    </recommendedName>
</protein>
<comment type="similarity">
    <text evidence="2 5">Belongs to the aldose epimerase family.</text>
</comment>
<dbReference type="InterPro" id="IPR011013">
    <property type="entry name" value="Gal_mutarotase_sf_dom"/>
</dbReference>
<accession>A0A1J6WCT8</accession>
<dbReference type="InterPro" id="IPR015443">
    <property type="entry name" value="Aldose_1-epimerase"/>
</dbReference>
<keyword evidence="4 5" id="KW-0119">Carbohydrate metabolism</keyword>
<dbReference type="Pfam" id="PF01263">
    <property type="entry name" value="Aldose_epim"/>
    <property type="match status" value="1"/>
</dbReference>
<name>A0A1J6WCT8_9BACI</name>
<dbReference type="SUPFAM" id="SSF74650">
    <property type="entry name" value="Galactose mutarotase-like"/>
    <property type="match status" value="1"/>
</dbReference>
<feature type="binding site" evidence="8">
    <location>
        <begin position="180"/>
        <end position="182"/>
    </location>
    <ligand>
        <name>beta-D-galactose</name>
        <dbReference type="ChEBI" id="CHEBI:27667"/>
    </ligand>
</feature>
<reference evidence="10 11" key="1">
    <citation type="submission" date="2016-09" db="EMBL/GenBank/DDBJ databases">
        <title>Bacillus aquimaris SAMM genome sequence reveals colonization and biosurfactant production capacities.</title>
        <authorList>
            <person name="Waghmode S.R."/>
            <person name="Suryavanshi M.V."/>
        </authorList>
    </citation>
    <scope>NUCLEOTIDE SEQUENCE [LARGE SCALE GENOMIC DNA]</scope>
    <source>
        <strain evidence="10 11">SAMM</strain>
    </source>
</reference>
<evidence type="ECO:0000256" key="2">
    <source>
        <dbReference type="ARBA" id="ARBA00006206"/>
    </source>
</evidence>
<evidence type="ECO:0000256" key="3">
    <source>
        <dbReference type="ARBA" id="ARBA00023235"/>
    </source>
</evidence>
<dbReference type="UniPathway" id="UPA00242"/>
<dbReference type="EMBL" id="MINN01000117">
    <property type="protein sequence ID" value="OIU69688.1"/>
    <property type="molecule type" value="Genomic_DNA"/>
</dbReference>
<feature type="active site" description="Proton acceptor" evidence="6">
    <location>
        <position position="308"/>
    </location>
</feature>
<dbReference type="PIRSF" id="PIRSF005096">
    <property type="entry name" value="GALM"/>
    <property type="match status" value="1"/>
</dbReference>
<evidence type="ECO:0000256" key="8">
    <source>
        <dbReference type="PIRSR" id="PIRSR005096-3"/>
    </source>
</evidence>
<dbReference type="PANTHER" id="PTHR10091">
    <property type="entry name" value="ALDOSE-1-EPIMERASE"/>
    <property type="match status" value="1"/>
</dbReference>
<dbReference type="InterPro" id="IPR008183">
    <property type="entry name" value="Aldose_1/G6P_1-epimerase"/>
</dbReference>
<evidence type="ECO:0000256" key="1">
    <source>
        <dbReference type="ARBA" id="ARBA00005028"/>
    </source>
</evidence>
<evidence type="ECO:0000313" key="11">
    <source>
        <dbReference type="Proteomes" id="UP000182062"/>
    </source>
</evidence>
<dbReference type="AlphaFoldDB" id="A0A1J6WCT8"/>
<dbReference type="InterPro" id="IPR047215">
    <property type="entry name" value="Galactose_mutarotase-like"/>
</dbReference>
<comment type="caution">
    <text evidence="10">The sequence shown here is derived from an EMBL/GenBank/DDBJ whole genome shotgun (WGS) entry which is preliminary data.</text>
</comment>
<evidence type="ECO:0000256" key="6">
    <source>
        <dbReference type="PIRSR" id="PIRSR005096-1"/>
    </source>
</evidence>
<comment type="catalytic activity">
    <reaction evidence="5">
        <text>alpha-D-glucose = beta-D-glucose</text>
        <dbReference type="Rhea" id="RHEA:10264"/>
        <dbReference type="ChEBI" id="CHEBI:15903"/>
        <dbReference type="ChEBI" id="CHEBI:17925"/>
        <dbReference type="EC" id="5.1.3.3"/>
    </reaction>
</comment>
<organism evidence="10 11">
    <name type="scientific">Rossellomorea aquimaris</name>
    <dbReference type="NCBI Taxonomy" id="189382"/>
    <lineage>
        <taxon>Bacteria</taxon>
        <taxon>Bacillati</taxon>
        <taxon>Bacillota</taxon>
        <taxon>Bacilli</taxon>
        <taxon>Bacillales</taxon>
        <taxon>Bacillaceae</taxon>
        <taxon>Rossellomorea</taxon>
    </lineage>
</organism>
<dbReference type="PANTHER" id="PTHR10091:SF0">
    <property type="entry name" value="GALACTOSE MUTAROTASE"/>
    <property type="match status" value="1"/>
</dbReference>
<keyword evidence="3 5" id="KW-0413">Isomerase</keyword>